<feature type="region of interest" description="Disordered" evidence="1">
    <location>
        <begin position="204"/>
        <end position="248"/>
    </location>
</feature>
<dbReference type="AlphaFoldDB" id="A0A183ICV8"/>
<organism evidence="4">
    <name type="scientific">Soboliphyme baturini</name>
    <dbReference type="NCBI Taxonomy" id="241478"/>
    <lineage>
        <taxon>Eukaryota</taxon>
        <taxon>Metazoa</taxon>
        <taxon>Ecdysozoa</taxon>
        <taxon>Nematoda</taxon>
        <taxon>Enoplea</taxon>
        <taxon>Dorylaimia</taxon>
        <taxon>Dioctophymatida</taxon>
        <taxon>Dioctophymatoidea</taxon>
        <taxon>Soboliphymatidae</taxon>
        <taxon>Soboliphyme</taxon>
    </lineage>
</organism>
<feature type="compositionally biased region" description="Polar residues" evidence="1">
    <location>
        <begin position="206"/>
        <end position="218"/>
    </location>
</feature>
<evidence type="ECO:0000313" key="4">
    <source>
        <dbReference type="WBParaSite" id="SBAD_0000151401-mRNA-1"/>
    </source>
</evidence>
<reference evidence="2 3" key="2">
    <citation type="submission" date="2018-11" db="EMBL/GenBank/DDBJ databases">
        <authorList>
            <consortium name="Pathogen Informatics"/>
        </authorList>
    </citation>
    <scope>NUCLEOTIDE SEQUENCE [LARGE SCALE GENOMIC DNA]</scope>
</reference>
<gene>
    <name evidence="2" type="ORF">SBAD_LOCUS1452</name>
</gene>
<reference evidence="4" key="1">
    <citation type="submission" date="2016-06" db="UniProtKB">
        <authorList>
            <consortium name="WormBaseParasite"/>
        </authorList>
    </citation>
    <scope>IDENTIFICATION</scope>
</reference>
<feature type="compositionally biased region" description="Basic and acidic residues" evidence="1">
    <location>
        <begin position="219"/>
        <end position="240"/>
    </location>
</feature>
<feature type="region of interest" description="Disordered" evidence="1">
    <location>
        <begin position="1"/>
        <end position="31"/>
    </location>
</feature>
<dbReference type="WBParaSite" id="SBAD_0000151401-mRNA-1">
    <property type="protein sequence ID" value="SBAD_0000151401-mRNA-1"/>
    <property type="gene ID" value="SBAD_0000151401"/>
</dbReference>
<dbReference type="EMBL" id="UZAM01006830">
    <property type="protein sequence ID" value="VDO94374.1"/>
    <property type="molecule type" value="Genomic_DNA"/>
</dbReference>
<evidence type="ECO:0000313" key="2">
    <source>
        <dbReference type="EMBL" id="VDO94374.1"/>
    </source>
</evidence>
<name>A0A183ICV8_9BILA</name>
<accession>A0A183ICV8</accession>
<feature type="region of interest" description="Disordered" evidence="1">
    <location>
        <begin position="343"/>
        <end position="363"/>
    </location>
</feature>
<dbReference type="Proteomes" id="UP000270296">
    <property type="component" value="Unassembled WGS sequence"/>
</dbReference>
<evidence type="ECO:0000313" key="3">
    <source>
        <dbReference type="Proteomes" id="UP000270296"/>
    </source>
</evidence>
<evidence type="ECO:0000256" key="1">
    <source>
        <dbReference type="SAM" id="MobiDB-lite"/>
    </source>
</evidence>
<proteinExistence type="predicted"/>
<keyword evidence="3" id="KW-1185">Reference proteome</keyword>
<protein>
    <submittedName>
        <fullName evidence="4">HECT domain-containing protein</fullName>
    </submittedName>
</protein>
<sequence length="522" mass="58480">MGTDGNKENDPSTPTKEASAPHSDSNSGKATPFVLRSILKRRTSSGNKLSSKKHRVHFDLEQSISPELNKKLSRRLFICDEVDDAKLAEVENHKTVTESLSMQSTEPQLTKCSQQLFEFAKEIPEFKEMALAMSCSTSPIEELLPFVTLCKFSRGLQAAFYARGIKTAGDFGRMMVKEICEFPIKRPKVMVALKALRSVYNRRGPLQTTNGQQPPSTEQSKEHARATKGVSDDPEVKFDYENDDSSSSDECEVTYLFNIVKVSDILVDYMFVRFYVFSHGDNFGILSFPGTTNVAKKLVKLATKESSLRVINQPQTWSVDAALNSEMVILIEDMRQGRDSRNYIREDQEGRQSNNDSVPMLRGPLDHSKLSLTTTESHKILDFPPCSAIVDDANDTAHDARITGLEENEESASVQGVRKALTIFDEGQEQRSSEFDGLKYDEIATEPPTSVAPVTDTDQLTPTAIRAAFAMVSNGLTQCLSVTFPMSQLNQLLVEWTELFELTKKVDQHFRRIKDDLDKDID</sequence>
<feature type="compositionally biased region" description="Polar residues" evidence="1">
    <location>
        <begin position="11"/>
        <end position="29"/>
    </location>
</feature>
<feature type="compositionally biased region" description="Basic and acidic residues" evidence="1">
    <location>
        <begin position="1"/>
        <end position="10"/>
    </location>
</feature>